<accession>A0A9Q0GRH2</accession>
<keyword evidence="2" id="KW-1185">Reference proteome</keyword>
<name>A0A9Q0GRH2_9MAGN</name>
<evidence type="ECO:0000313" key="2">
    <source>
        <dbReference type="Proteomes" id="UP001141806"/>
    </source>
</evidence>
<protein>
    <submittedName>
        <fullName evidence="1">Uncharacterized protein</fullName>
    </submittedName>
</protein>
<comment type="caution">
    <text evidence="1">The sequence shown here is derived from an EMBL/GenBank/DDBJ whole genome shotgun (WGS) entry which is preliminary data.</text>
</comment>
<proteinExistence type="predicted"/>
<evidence type="ECO:0000313" key="1">
    <source>
        <dbReference type="EMBL" id="KAJ4952229.1"/>
    </source>
</evidence>
<gene>
    <name evidence="1" type="ORF">NE237_029061</name>
</gene>
<dbReference type="AlphaFoldDB" id="A0A9Q0GRH2"/>
<sequence>MNATLVSHAPVLPGKPQIIVLDKQALLQQQVVEMFVSCSPWNWFNDPMFCDIKMTLISKDELTVSMNVHRHILAHILLRCDALGSVVKAAAITALHTLLKSLMVKISKSTWRLWVVRKKLVKEDVSKVLGILKLS</sequence>
<dbReference type="EMBL" id="JAMYWD010000012">
    <property type="protein sequence ID" value="KAJ4952229.1"/>
    <property type="molecule type" value="Genomic_DNA"/>
</dbReference>
<dbReference type="Proteomes" id="UP001141806">
    <property type="component" value="Unassembled WGS sequence"/>
</dbReference>
<reference evidence="1" key="1">
    <citation type="journal article" date="2023" name="Plant J.">
        <title>The genome of the king protea, Protea cynaroides.</title>
        <authorList>
            <person name="Chang J."/>
            <person name="Duong T.A."/>
            <person name="Schoeman C."/>
            <person name="Ma X."/>
            <person name="Roodt D."/>
            <person name="Barker N."/>
            <person name="Li Z."/>
            <person name="Van de Peer Y."/>
            <person name="Mizrachi E."/>
        </authorList>
    </citation>
    <scope>NUCLEOTIDE SEQUENCE</scope>
    <source>
        <tissue evidence="1">Young leaves</tissue>
    </source>
</reference>
<organism evidence="1 2">
    <name type="scientific">Protea cynaroides</name>
    <dbReference type="NCBI Taxonomy" id="273540"/>
    <lineage>
        <taxon>Eukaryota</taxon>
        <taxon>Viridiplantae</taxon>
        <taxon>Streptophyta</taxon>
        <taxon>Embryophyta</taxon>
        <taxon>Tracheophyta</taxon>
        <taxon>Spermatophyta</taxon>
        <taxon>Magnoliopsida</taxon>
        <taxon>Proteales</taxon>
        <taxon>Proteaceae</taxon>
        <taxon>Protea</taxon>
    </lineage>
</organism>